<comment type="cofactor">
    <cofactor evidence="1 9">
        <name>Zn(2+)</name>
        <dbReference type="ChEBI" id="CHEBI:29105"/>
    </cofactor>
</comment>
<evidence type="ECO:0000256" key="7">
    <source>
        <dbReference type="ARBA" id="ARBA00049164"/>
    </source>
</evidence>
<dbReference type="InterPro" id="IPR011032">
    <property type="entry name" value="GroES-like_sf"/>
</dbReference>
<dbReference type="InterPro" id="IPR013154">
    <property type="entry name" value="ADH-like_N"/>
</dbReference>
<dbReference type="SMART" id="SM00829">
    <property type="entry name" value="PKS_ER"/>
    <property type="match status" value="1"/>
</dbReference>
<comment type="catalytic activity">
    <reaction evidence="8">
        <text>a primary alcohol + NAD(+) = an aldehyde + NADH + H(+)</text>
        <dbReference type="Rhea" id="RHEA:10736"/>
        <dbReference type="ChEBI" id="CHEBI:15378"/>
        <dbReference type="ChEBI" id="CHEBI:15734"/>
        <dbReference type="ChEBI" id="CHEBI:17478"/>
        <dbReference type="ChEBI" id="CHEBI:57540"/>
        <dbReference type="ChEBI" id="CHEBI:57945"/>
        <dbReference type="EC" id="1.1.1.1"/>
    </reaction>
</comment>
<dbReference type="SUPFAM" id="SSF50129">
    <property type="entry name" value="GroES-like"/>
    <property type="match status" value="1"/>
</dbReference>
<evidence type="ECO:0000313" key="12">
    <source>
        <dbReference type="Proteomes" id="UP001589702"/>
    </source>
</evidence>
<dbReference type="InterPro" id="IPR013149">
    <property type="entry name" value="ADH-like_C"/>
</dbReference>
<evidence type="ECO:0000256" key="3">
    <source>
        <dbReference type="ARBA" id="ARBA00013190"/>
    </source>
</evidence>
<comment type="similarity">
    <text evidence="2 9">Belongs to the zinc-containing alcohol dehydrogenase family.</text>
</comment>
<evidence type="ECO:0000256" key="4">
    <source>
        <dbReference type="ARBA" id="ARBA00022723"/>
    </source>
</evidence>
<dbReference type="EC" id="1.1.1.1" evidence="3"/>
<proteinExistence type="inferred from homology"/>
<evidence type="ECO:0000259" key="10">
    <source>
        <dbReference type="SMART" id="SM00829"/>
    </source>
</evidence>
<name>A0ABV5Y5X5_ARTRM</name>
<keyword evidence="4 9" id="KW-0479">Metal-binding</keyword>
<dbReference type="RefSeq" id="WP_234750314.1">
    <property type="nucleotide sequence ID" value="NZ_BAAAWN010000001.1"/>
</dbReference>
<organism evidence="11 12">
    <name type="scientific">Arthrobacter ramosus</name>
    <dbReference type="NCBI Taxonomy" id="1672"/>
    <lineage>
        <taxon>Bacteria</taxon>
        <taxon>Bacillati</taxon>
        <taxon>Actinomycetota</taxon>
        <taxon>Actinomycetes</taxon>
        <taxon>Micrococcales</taxon>
        <taxon>Micrococcaceae</taxon>
        <taxon>Arthrobacter</taxon>
    </lineage>
</organism>
<gene>
    <name evidence="11" type="ORF">ACFFP1_21090</name>
</gene>
<feature type="domain" description="Enoyl reductase (ER)" evidence="10">
    <location>
        <begin position="19"/>
        <end position="349"/>
    </location>
</feature>
<dbReference type="InterPro" id="IPR036291">
    <property type="entry name" value="NAD(P)-bd_dom_sf"/>
</dbReference>
<protein>
    <recommendedName>
        <fullName evidence="3">alcohol dehydrogenase</fullName>
        <ecNumber evidence="3">1.1.1.1</ecNumber>
    </recommendedName>
</protein>
<evidence type="ECO:0000256" key="6">
    <source>
        <dbReference type="ARBA" id="ARBA00023002"/>
    </source>
</evidence>
<sequence>MKKSDSEVQMLGAVIPEFGEIKVVEVDDPQVRSATDVVVKVAAAGVCRTDLDTIDGALASVYGAPQFPYIPGHETVGWVEAVGSSVTTVAPGDAVLLHPFVTCGRCDGCRAGRDMYCTDSRFPGVDAKTWGGFAEYVVTGERAVIPLQDGADLLELAGYADAGLTAYHAIKRLLPSVEPNGTIVAIGVGGVGHFGVQLLRRMSSCTVISLDTDPARAALAEELGAHQSFSGSLESMAAEVAGATGGGADAVIDFAGIGPGPVSLLDFVRKGGAISLVGASDPVSIDIVRALVQEVTIVGNLVGTYTELKELVSFQKSGLRSLHTRYALSDVEAAIDDLRNGRVVGRAVLVP</sequence>
<dbReference type="PANTHER" id="PTHR42940:SF8">
    <property type="entry name" value="VACUOLAR PROTEIN SORTING-ASSOCIATED PROTEIN 11"/>
    <property type="match status" value="1"/>
</dbReference>
<comment type="caution">
    <text evidence="11">The sequence shown here is derived from an EMBL/GenBank/DDBJ whole genome shotgun (WGS) entry which is preliminary data.</text>
</comment>
<dbReference type="PROSITE" id="PS00059">
    <property type="entry name" value="ADH_ZINC"/>
    <property type="match status" value="1"/>
</dbReference>
<dbReference type="InterPro" id="IPR020843">
    <property type="entry name" value="ER"/>
</dbReference>
<evidence type="ECO:0000256" key="5">
    <source>
        <dbReference type="ARBA" id="ARBA00022833"/>
    </source>
</evidence>
<keyword evidence="5 9" id="KW-0862">Zinc</keyword>
<reference evidence="11 12" key="1">
    <citation type="submission" date="2024-09" db="EMBL/GenBank/DDBJ databases">
        <authorList>
            <person name="Sun Q."/>
            <person name="Mori K."/>
        </authorList>
    </citation>
    <scope>NUCLEOTIDE SEQUENCE [LARGE SCALE GENOMIC DNA]</scope>
    <source>
        <strain evidence="11 12">JCM 1334</strain>
    </source>
</reference>
<comment type="catalytic activity">
    <reaction evidence="7">
        <text>a secondary alcohol + NAD(+) = a ketone + NADH + H(+)</text>
        <dbReference type="Rhea" id="RHEA:10740"/>
        <dbReference type="ChEBI" id="CHEBI:15378"/>
        <dbReference type="ChEBI" id="CHEBI:17087"/>
        <dbReference type="ChEBI" id="CHEBI:35681"/>
        <dbReference type="ChEBI" id="CHEBI:57540"/>
        <dbReference type="ChEBI" id="CHEBI:57945"/>
        <dbReference type="EC" id="1.1.1.1"/>
    </reaction>
</comment>
<dbReference type="SUPFAM" id="SSF51735">
    <property type="entry name" value="NAD(P)-binding Rossmann-fold domains"/>
    <property type="match status" value="1"/>
</dbReference>
<dbReference type="Proteomes" id="UP001589702">
    <property type="component" value="Unassembled WGS sequence"/>
</dbReference>
<keyword evidence="12" id="KW-1185">Reference proteome</keyword>
<dbReference type="Pfam" id="PF00107">
    <property type="entry name" value="ADH_zinc_N"/>
    <property type="match status" value="1"/>
</dbReference>
<dbReference type="InterPro" id="IPR002328">
    <property type="entry name" value="ADH_Zn_CS"/>
</dbReference>
<keyword evidence="6" id="KW-0560">Oxidoreductase</keyword>
<evidence type="ECO:0000313" key="11">
    <source>
        <dbReference type="EMBL" id="MFB9821974.1"/>
    </source>
</evidence>
<dbReference type="EMBL" id="JBHMBC010000039">
    <property type="protein sequence ID" value="MFB9821974.1"/>
    <property type="molecule type" value="Genomic_DNA"/>
</dbReference>
<dbReference type="Gene3D" id="3.90.180.10">
    <property type="entry name" value="Medium-chain alcohol dehydrogenases, catalytic domain"/>
    <property type="match status" value="1"/>
</dbReference>
<evidence type="ECO:0000256" key="8">
    <source>
        <dbReference type="ARBA" id="ARBA00049243"/>
    </source>
</evidence>
<evidence type="ECO:0000256" key="2">
    <source>
        <dbReference type="ARBA" id="ARBA00008072"/>
    </source>
</evidence>
<dbReference type="Gene3D" id="3.40.50.720">
    <property type="entry name" value="NAD(P)-binding Rossmann-like Domain"/>
    <property type="match status" value="1"/>
</dbReference>
<evidence type="ECO:0000256" key="1">
    <source>
        <dbReference type="ARBA" id="ARBA00001947"/>
    </source>
</evidence>
<accession>A0ABV5Y5X5</accession>
<dbReference type="PANTHER" id="PTHR42940">
    <property type="entry name" value="ALCOHOL DEHYDROGENASE 1-RELATED"/>
    <property type="match status" value="1"/>
</dbReference>
<dbReference type="Pfam" id="PF08240">
    <property type="entry name" value="ADH_N"/>
    <property type="match status" value="1"/>
</dbReference>
<evidence type="ECO:0000256" key="9">
    <source>
        <dbReference type="RuleBase" id="RU361277"/>
    </source>
</evidence>